<comment type="caution">
    <text evidence="2">The sequence shown here is derived from an EMBL/GenBank/DDBJ whole genome shotgun (WGS) entry which is preliminary data.</text>
</comment>
<dbReference type="EMBL" id="JAIWYP010000007">
    <property type="protein sequence ID" value="KAH3798777.1"/>
    <property type="molecule type" value="Genomic_DNA"/>
</dbReference>
<keyword evidence="1" id="KW-1133">Transmembrane helix</keyword>
<reference evidence="2" key="1">
    <citation type="journal article" date="2019" name="bioRxiv">
        <title>The Genome of the Zebra Mussel, Dreissena polymorpha: A Resource for Invasive Species Research.</title>
        <authorList>
            <person name="McCartney M.A."/>
            <person name="Auch B."/>
            <person name="Kono T."/>
            <person name="Mallez S."/>
            <person name="Zhang Y."/>
            <person name="Obille A."/>
            <person name="Becker A."/>
            <person name="Abrahante J.E."/>
            <person name="Garbe J."/>
            <person name="Badalamenti J.P."/>
            <person name="Herman A."/>
            <person name="Mangelson H."/>
            <person name="Liachko I."/>
            <person name="Sullivan S."/>
            <person name="Sone E.D."/>
            <person name="Koren S."/>
            <person name="Silverstein K.A.T."/>
            <person name="Beckman K.B."/>
            <person name="Gohl D.M."/>
        </authorList>
    </citation>
    <scope>NUCLEOTIDE SEQUENCE</scope>
    <source>
        <strain evidence="2">Duluth1</strain>
        <tissue evidence="2">Whole animal</tissue>
    </source>
</reference>
<gene>
    <name evidence="2" type="ORF">DPMN_152380</name>
</gene>
<keyword evidence="1" id="KW-0812">Transmembrane</keyword>
<name>A0A9D4FI65_DREPO</name>
<dbReference type="Proteomes" id="UP000828390">
    <property type="component" value="Unassembled WGS sequence"/>
</dbReference>
<evidence type="ECO:0000313" key="2">
    <source>
        <dbReference type="EMBL" id="KAH3798777.1"/>
    </source>
</evidence>
<protein>
    <submittedName>
        <fullName evidence="2">Uncharacterized protein</fullName>
    </submittedName>
</protein>
<dbReference type="AlphaFoldDB" id="A0A9D4FI65"/>
<evidence type="ECO:0000256" key="1">
    <source>
        <dbReference type="SAM" id="Phobius"/>
    </source>
</evidence>
<sequence length="96" mass="10792">MNNAVFKKIRVGLLSFLHWAVFLILTVAYFTPAWLKVPWEGTLKQGTLKQSTTVQARLQNTSCLSIGLVSSFCDDVVKQYINDDLHYNLGESCHSA</sequence>
<reference evidence="2" key="2">
    <citation type="submission" date="2020-11" db="EMBL/GenBank/DDBJ databases">
        <authorList>
            <person name="McCartney M.A."/>
            <person name="Auch B."/>
            <person name="Kono T."/>
            <person name="Mallez S."/>
            <person name="Becker A."/>
            <person name="Gohl D.M."/>
            <person name="Silverstein K.A.T."/>
            <person name="Koren S."/>
            <person name="Bechman K.B."/>
            <person name="Herman A."/>
            <person name="Abrahante J.E."/>
            <person name="Garbe J."/>
        </authorList>
    </citation>
    <scope>NUCLEOTIDE SEQUENCE</scope>
    <source>
        <strain evidence="2">Duluth1</strain>
        <tissue evidence="2">Whole animal</tissue>
    </source>
</reference>
<feature type="transmembrane region" description="Helical" evidence="1">
    <location>
        <begin position="12"/>
        <end position="35"/>
    </location>
</feature>
<accession>A0A9D4FI65</accession>
<evidence type="ECO:0000313" key="3">
    <source>
        <dbReference type="Proteomes" id="UP000828390"/>
    </source>
</evidence>
<keyword evidence="1" id="KW-0472">Membrane</keyword>
<keyword evidence="3" id="KW-1185">Reference proteome</keyword>
<proteinExistence type="predicted"/>
<organism evidence="2 3">
    <name type="scientific">Dreissena polymorpha</name>
    <name type="common">Zebra mussel</name>
    <name type="synonym">Mytilus polymorpha</name>
    <dbReference type="NCBI Taxonomy" id="45954"/>
    <lineage>
        <taxon>Eukaryota</taxon>
        <taxon>Metazoa</taxon>
        <taxon>Spiralia</taxon>
        <taxon>Lophotrochozoa</taxon>
        <taxon>Mollusca</taxon>
        <taxon>Bivalvia</taxon>
        <taxon>Autobranchia</taxon>
        <taxon>Heteroconchia</taxon>
        <taxon>Euheterodonta</taxon>
        <taxon>Imparidentia</taxon>
        <taxon>Neoheterodontei</taxon>
        <taxon>Myida</taxon>
        <taxon>Dreissenoidea</taxon>
        <taxon>Dreissenidae</taxon>
        <taxon>Dreissena</taxon>
    </lineage>
</organism>